<dbReference type="EMBL" id="QKRX01000013">
    <property type="protein sequence ID" value="RAU17009.1"/>
    <property type="molecule type" value="Genomic_DNA"/>
</dbReference>
<keyword evidence="1" id="KW-1133">Transmembrane helix</keyword>
<organism evidence="2 3">
    <name type="scientific">Nitrincola tibetensis</name>
    <dbReference type="NCBI Taxonomy" id="2219697"/>
    <lineage>
        <taxon>Bacteria</taxon>
        <taxon>Pseudomonadati</taxon>
        <taxon>Pseudomonadota</taxon>
        <taxon>Gammaproteobacteria</taxon>
        <taxon>Oceanospirillales</taxon>
        <taxon>Oceanospirillaceae</taxon>
        <taxon>Nitrincola</taxon>
    </lineage>
</organism>
<dbReference type="Proteomes" id="UP000250744">
    <property type="component" value="Unassembled WGS sequence"/>
</dbReference>
<dbReference type="AlphaFoldDB" id="A0A364NIQ6"/>
<keyword evidence="3" id="KW-1185">Reference proteome</keyword>
<keyword evidence="1" id="KW-0472">Membrane</keyword>
<gene>
    <name evidence="2" type="ORF">DN062_14965</name>
</gene>
<keyword evidence="1" id="KW-0812">Transmembrane</keyword>
<sequence>MTMGSFMTYVLHFSGLLVVIVGLSIKPKMKVLGLVIAVGGFLLGTSPVWYSAITQPTDEEMYEAWREQQRLHQERMDNRH</sequence>
<proteinExistence type="predicted"/>
<evidence type="ECO:0000313" key="3">
    <source>
        <dbReference type="Proteomes" id="UP000250744"/>
    </source>
</evidence>
<evidence type="ECO:0000256" key="1">
    <source>
        <dbReference type="SAM" id="Phobius"/>
    </source>
</evidence>
<comment type="caution">
    <text evidence="2">The sequence shown here is derived from an EMBL/GenBank/DDBJ whole genome shotgun (WGS) entry which is preliminary data.</text>
</comment>
<dbReference type="OrthoDB" id="6120889at2"/>
<dbReference type="RefSeq" id="WP_112160113.1">
    <property type="nucleotide sequence ID" value="NZ_QKRX01000013.1"/>
</dbReference>
<protein>
    <submittedName>
        <fullName evidence="2">Uncharacterized protein</fullName>
    </submittedName>
</protein>
<name>A0A364NIQ6_9GAMM</name>
<evidence type="ECO:0000313" key="2">
    <source>
        <dbReference type="EMBL" id="RAU17009.1"/>
    </source>
</evidence>
<reference evidence="2 3" key="1">
    <citation type="submission" date="2018-06" db="EMBL/GenBank/DDBJ databases">
        <title>Nitrincola tibetense sp. nov., isolated from Lake XuguoCo on Tibetan Plateau.</title>
        <authorList>
            <person name="Xing P."/>
        </authorList>
    </citation>
    <scope>NUCLEOTIDE SEQUENCE [LARGE SCALE GENOMIC DNA]</scope>
    <source>
        <strain evidence="3">xg18</strain>
    </source>
</reference>
<feature type="transmembrane region" description="Helical" evidence="1">
    <location>
        <begin position="32"/>
        <end position="52"/>
    </location>
</feature>
<feature type="transmembrane region" description="Helical" evidence="1">
    <location>
        <begin position="6"/>
        <end position="25"/>
    </location>
</feature>
<accession>A0A364NIQ6</accession>